<keyword evidence="5" id="KW-1185">Reference proteome</keyword>
<comment type="caution">
    <text evidence="4">The sequence shown here is derived from an EMBL/GenBank/DDBJ whole genome shotgun (WGS) entry which is preliminary data.</text>
</comment>
<gene>
    <name evidence="4" type="ORF">NP233_g112</name>
</gene>
<protein>
    <recommendedName>
        <fullName evidence="3">Nephrocystin 3-like N-terminal domain-containing protein</fullName>
    </recommendedName>
</protein>
<dbReference type="PANTHER" id="PTHR10039">
    <property type="entry name" value="AMELOGENIN"/>
    <property type="match status" value="1"/>
</dbReference>
<evidence type="ECO:0000256" key="2">
    <source>
        <dbReference type="PROSITE-ProRule" id="PRU00221"/>
    </source>
</evidence>
<dbReference type="Pfam" id="PF24883">
    <property type="entry name" value="NPHP3_N"/>
    <property type="match status" value="3"/>
</dbReference>
<accession>A0AAD5Z0I5</accession>
<feature type="domain" description="Nephrocystin 3-like N-terminal" evidence="3">
    <location>
        <begin position="208"/>
        <end position="377"/>
    </location>
</feature>
<evidence type="ECO:0000313" key="4">
    <source>
        <dbReference type="EMBL" id="KAJ3576890.1"/>
    </source>
</evidence>
<dbReference type="InterPro" id="IPR015943">
    <property type="entry name" value="WD40/YVTN_repeat-like_dom_sf"/>
</dbReference>
<sequence length="2582" mass="290201">MAPWSKVFSKVTDCLRRRGKHNGDQILLPQTNDHLRIPQTVVVDASAGQFELDALGPIVPSLQITLSPPEHQFLTPETSIGSQTLPSLNASRSSFGGAPSLRSIALSQQGTSRNVSFSADVPNTISHEGNFTNARGFIMMNPTFITNRIEDGRLDEMRRIEEEREIEKGLEKIAARAILGALLNSEERTYAPRCDEETRQSLRGLLVRWVRSDAETQRLLWLFGPAGIGKSAVAQSVAEELKEEGFLGAVFFFSRPNNRSDPSVVIPTLVYQLAFILPPYKIIVTRRLTKDPTILHQSRRSQFREFFTVPFITALSQCPLTNVHHQLLGLISRHPLLILLDGLDECHDNDAQCEFIELACHHALHGRDCRLRWMICSCPEPDIETAFSSEEYTTICRRQKLDIDDSEAYKDAKRIIEKGFSEIRKRYPNHIPDHWPDESTVQVIVEQASGHLGFASFIIRFIGDKIYRSLQNRNPISSLDLLYMQILSDIEDDVLLPVTRLILGVFILYNKSQLTALTLANFLGLDRATFYQALEHTNSVLFVPSSSEASDLPELTWVPTSCNKQLVLDTVCLFAFISCRKAFLQKPELALSTVMVALERFTIDIVYREWVDQVEDFSSVIWWLLLSVSIRATLFNDLMLITCLDSTKPEEQAMKVRQKALKRLADKVLPEAMFAPSGYSRTQRSSEQARQSLHDRLITWGRQSSNTHTKHLFWLTGPSQAGKSEVLQSAMSQLKEEASSISIFVLSRLGIQPDSTLIIPTLVYQLALRLPPYKLIVVKQLEEDPLIFDKSHHVQFRTFFTEPFVTSLSHRPLDFVSHQLAILSRQPPIIVLDGLNEFIDHQTQHDLGTMISKNAQSPGLRWIVCSDFSPMLAKSFSDLDSQSLIHHERLGLDTAEARKNILGTLKKGFENIRKKYSDQLACDWPLESQVNFIADRLVAGKRGFVDFIIPFVGDREFNNPSGQLEICLTYLKRNVDSDNLHNPLHVLDTLYTHVLESIPPEDLPTTQRILGLIILYAQDRFGFISPICANFLGLDQTTFYDALRCVHSLVLVPSFEDVLRKRLDIYSSSFADYMKDRARAGRFTLDEEAVHLEVASKGLGWLRHYCKNPLPHNGTLLALLQVEQPIHFEKSKHHRGLSDDEVPDRPSRRLKLEPNAANNHSSTSLSSRKVVLSHALESNQVTSMSTDSLQGTSPENSPFLMSSPKNFVIKDATFIGLSQESDTTPLPFTESSEGRKIRKALVKKIEFAPLPDKCLPGTRVTILNQVDAKILDSGNTNIIWIKGFPGVGKSTVASTVISRLQEQGQLLSYFIFDRAQPTVTTTRNLWCRVAWDFARLFPSTRKALLQCIDDEPVGINIPGIIAFFEALIEGPLSYLSDDVFGLDRPALVIVIDAVDECGGLDGPRSKDRKDFLTTLEQWHSKLPRNIKLVLTSREEDDLNRRLLPISSLIDFSMTTEEDFHDIHEYLLLRLGRIAELYSTSLPSDWVDKTANYLAERAEGVFVWATTAANYIECGEPQSQLQDIRSGLGLGVEGGSLFSLYRVLLKTSFKNMRDKQREAFKSVAGAMILARRPFCDVEFTAINPVVSITMLQYIRIGLRSVVARSGNLRFSHPSFIDFLLSPECPDDFAINQSERQGQLTVLCLTTMSAHLRFNICNLETSYLKNTDIPDLEAKVKNGISSLLSYSCCFVADHLSHTASNNDIVRRIKVLFEEKFLFWLETMSLLGEMNRTVEILGIVLNWTFEKDGDVSDFLRDALRFIQAFSIPISQSAPHIYLSALPFAPEKSIVGRHFLPKFPGIATLTSGKPSHWSSCIFTSEAAGKRIKATTFSRDERLFASVSINGIICIWDSESGNLISGPFGQGMSSTISFSPDTKRIIVTGSDGSAFVWDVKAGTPYMHIQDTEGNDSSLLIKSATFSADGRFIVSVSRPSPRAHDKTGRIQLWDAETGTLTNNLLDGPKIRDDFALSLSGNLLALWSKGVTDNLEIWDLSTWPESPSHVFESNMGQNNSERCSLQFFGDSGEFLFALYEDSEAHSKKMLCLQRTTTGTFTSHMMEFHDRPQVLQLQTYWPKHDVLIFRSQGAKTTLIDARKGIVTHAYQEPAVPCSVSTSRDGRRMLVGYSDGTIRMWDHQDRAAASQTAMDQLALPDSLHGYVAFSPCGDKLAVCCGDEIRIWNTGSGEAINLSSPIQCKGSAMLAFSSDGASIASVKLNRYREITEDRFDIWDAKTGLNLYHSGLKLPVPVPQFFVKLCQLFFRPSDNRLIMTTICASNEGSEDKVAVWEASAHVFGYDHELNEPGMVVMCRGTLHESSSSRDDPATVATQAHEIFLSPDTLNVIIADKRDHSYKPYHCRHRITTEDDFVTHTEFDSQTFQGCISGKATFSRSGRLFASISQCYNFLRVWETETWKVVAGPLEVNGKSFSAAVAVAPNDHFVACFTDSGVRVWDIHTGHLVAGPWYGHHCFNPQIFFTPDGGKLASVSMGSTPYSMRLWDLHDLRDRRDKQVQRSVGDFRNESVIQDGWVLGQDNRSLLFWVPIEHRNGLYRPGNTAVIGGKTIKLDLTSFRNGEDWEECIDREWLRKCD</sequence>
<name>A0AAD5Z0I5_9AGAR</name>
<feature type="repeat" description="WD" evidence="2">
    <location>
        <begin position="2106"/>
        <end position="2138"/>
    </location>
</feature>
<dbReference type="InterPro" id="IPR027417">
    <property type="entry name" value="P-loop_NTPase"/>
</dbReference>
<organism evidence="4 5">
    <name type="scientific">Leucocoprinus birnbaumii</name>
    <dbReference type="NCBI Taxonomy" id="56174"/>
    <lineage>
        <taxon>Eukaryota</taxon>
        <taxon>Fungi</taxon>
        <taxon>Dikarya</taxon>
        <taxon>Basidiomycota</taxon>
        <taxon>Agaricomycotina</taxon>
        <taxon>Agaricomycetes</taxon>
        <taxon>Agaricomycetidae</taxon>
        <taxon>Agaricales</taxon>
        <taxon>Agaricineae</taxon>
        <taxon>Agaricaceae</taxon>
        <taxon>Leucocoprinus</taxon>
    </lineage>
</organism>
<evidence type="ECO:0000256" key="1">
    <source>
        <dbReference type="ARBA" id="ARBA00022737"/>
    </source>
</evidence>
<dbReference type="SUPFAM" id="SSF50998">
    <property type="entry name" value="Quinoprotein alcohol dehydrogenase-like"/>
    <property type="match status" value="1"/>
</dbReference>
<dbReference type="SUPFAM" id="SSF52540">
    <property type="entry name" value="P-loop containing nucleoside triphosphate hydrolases"/>
    <property type="match status" value="3"/>
</dbReference>
<dbReference type="Gene3D" id="2.130.10.10">
    <property type="entry name" value="YVTN repeat-like/Quinoprotein amine dehydrogenase"/>
    <property type="match status" value="3"/>
</dbReference>
<dbReference type="Proteomes" id="UP001213000">
    <property type="component" value="Unassembled WGS sequence"/>
</dbReference>
<dbReference type="InterPro" id="IPR011047">
    <property type="entry name" value="Quinoprotein_ADH-like_sf"/>
</dbReference>
<dbReference type="PANTHER" id="PTHR10039:SF14">
    <property type="entry name" value="NACHT DOMAIN-CONTAINING PROTEIN"/>
    <property type="match status" value="1"/>
</dbReference>
<dbReference type="Gene3D" id="3.40.50.300">
    <property type="entry name" value="P-loop containing nucleotide triphosphate hydrolases"/>
    <property type="match status" value="3"/>
</dbReference>
<reference evidence="4" key="1">
    <citation type="submission" date="2022-07" db="EMBL/GenBank/DDBJ databases">
        <title>Genome Sequence of Leucocoprinus birnbaumii.</title>
        <authorList>
            <person name="Buettner E."/>
        </authorList>
    </citation>
    <scope>NUCLEOTIDE SEQUENCE</scope>
    <source>
        <strain evidence="4">VT141</strain>
    </source>
</reference>
<feature type="domain" description="Nephrocystin 3-like N-terminal" evidence="3">
    <location>
        <begin position="1271"/>
        <end position="1433"/>
    </location>
</feature>
<dbReference type="InterPro" id="IPR056884">
    <property type="entry name" value="NPHP3-like_N"/>
</dbReference>
<dbReference type="EMBL" id="JANIEX010000003">
    <property type="protein sequence ID" value="KAJ3576890.1"/>
    <property type="molecule type" value="Genomic_DNA"/>
</dbReference>
<feature type="repeat" description="WD" evidence="2">
    <location>
        <begin position="1866"/>
        <end position="1898"/>
    </location>
</feature>
<dbReference type="SMART" id="SM00320">
    <property type="entry name" value="WD40"/>
    <property type="match status" value="6"/>
</dbReference>
<feature type="domain" description="Nephrocystin 3-like N-terminal" evidence="3">
    <location>
        <begin position="705"/>
        <end position="866"/>
    </location>
</feature>
<dbReference type="InterPro" id="IPR001680">
    <property type="entry name" value="WD40_rpt"/>
</dbReference>
<keyword evidence="2" id="KW-0853">WD repeat</keyword>
<evidence type="ECO:0000313" key="5">
    <source>
        <dbReference type="Proteomes" id="UP001213000"/>
    </source>
</evidence>
<dbReference type="PROSITE" id="PS50082">
    <property type="entry name" value="WD_REPEATS_2"/>
    <property type="match status" value="2"/>
</dbReference>
<keyword evidence="1" id="KW-0677">Repeat</keyword>
<proteinExistence type="predicted"/>
<dbReference type="Pfam" id="PF00400">
    <property type="entry name" value="WD40"/>
    <property type="match status" value="2"/>
</dbReference>
<evidence type="ECO:0000259" key="3">
    <source>
        <dbReference type="Pfam" id="PF24883"/>
    </source>
</evidence>